<keyword evidence="4" id="KW-1003">Cell membrane</keyword>
<dbReference type="PANTHER" id="PTHR35091:SF2">
    <property type="entry name" value="FLAGELLAR PROTEIN FLIL"/>
    <property type="match status" value="1"/>
</dbReference>
<evidence type="ECO:0000256" key="4">
    <source>
        <dbReference type="ARBA" id="ARBA00022475"/>
    </source>
</evidence>
<dbReference type="KEGG" id="vcw:GJQ55_12930"/>
<reference evidence="11 12" key="1">
    <citation type="submission" date="2019-11" db="EMBL/GenBank/DDBJ databases">
        <title>Venatorbacter sp. nov. a predator of Campylobacter and other Gram-negative bacteria.</title>
        <authorList>
            <person name="Saeedi A."/>
            <person name="Cummings N.J."/>
            <person name="Connerton I.F."/>
            <person name="Connerton P.L."/>
        </authorList>
    </citation>
    <scope>NUCLEOTIDE SEQUENCE [LARGE SCALE GENOMIC DNA]</scope>
    <source>
        <strain evidence="11">XL5</strain>
    </source>
</reference>
<dbReference type="EMBL" id="CP046056">
    <property type="protein sequence ID" value="QQD25324.1"/>
    <property type="molecule type" value="Genomic_DNA"/>
</dbReference>
<sequence>MLRHWKLLALMLSLLLPAGVQAEDAPATDTTATDAAAPAGPAKYIYMEPAFVVNYGSTGRMRYLRTEVVLRVSSVEAAARVSQHKPYLRNNLVMLFSAQEGEVMNSPQGRESLRKVALDEVRAVMEQLEGTADIDDLYFSNFVVQN</sequence>
<protein>
    <recommendedName>
        <fullName evidence="10">Flagellar protein FliL</fullName>
    </recommendedName>
</protein>
<keyword evidence="5 10" id="KW-0145">Chemotaxis</keyword>
<evidence type="ECO:0000313" key="12">
    <source>
        <dbReference type="Proteomes" id="UP000596074"/>
    </source>
</evidence>
<evidence type="ECO:0000313" key="11">
    <source>
        <dbReference type="EMBL" id="QQD25324.1"/>
    </source>
</evidence>
<dbReference type="GO" id="GO:0006935">
    <property type="term" value="P:chemotaxis"/>
    <property type="evidence" value="ECO:0007669"/>
    <property type="project" value="UniProtKB-KW"/>
</dbReference>
<organism evidence="11 12">
    <name type="scientific">Venatoribacter cucullus</name>
    <dbReference type="NCBI Taxonomy" id="2661630"/>
    <lineage>
        <taxon>Bacteria</taxon>
        <taxon>Pseudomonadati</taxon>
        <taxon>Pseudomonadota</taxon>
        <taxon>Gammaproteobacteria</taxon>
        <taxon>Oceanospirillales</taxon>
        <taxon>Oceanospirillaceae</taxon>
        <taxon>Venatoribacter</taxon>
    </lineage>
</organism>
<dbReference type="RefSeq" id="WP_228345396.1">
    <property type="nucleotide sequence ID" value="NZ_CP045550.1"/>
</dbReference>
<keyword evidence="10" id="KW-0997">Cell inner membrane</keyword>
<keyword evidence="9 10" id="KW-0472">Membrane</keyword>
<evidence type="ECO:0000256" key="10">
    <source>
        <dbReference type="RuleBase" id="RU364125"/>
    </source>
</evidence>
<evidence type="ECO:0000256" key="5">
    <source>
        <dbReference type="ARBA" id="ARBA00022500"/>
    </source>
</evidence>
<evidence type="ECO:0000256" key="6">
    <source>
        <dbReference type="ARBA" id="ARBA00022692"/>
    </source>
</evidence>
<evidence type="ECO:0000256" key="3">
    <source>
        <dbReference type="ARBA" id="ARBA00008281"/>
    </source>
</evidence>
<evidence type="ECO:0000256" key="9">
    <source>
        <dbReference type="ARBA" id="ARBA00023136"/>
    </source>
</evidence>
<gene>
    <name evidence="11" type="ORF">GJQ55_12930</name>
</gene>
<accession>A0A9E8FMG1</accession>
<name>A0A9E8FMG1_9GAMM</name>
<keyword evidence="8" id="KW-1133">Transmembrane helix</keyword>
<keyword evidence="11" id="KW-0282">Flagellum</keyword>
<comment type="subcellular location">
    <subcellularLocation>
        <location evidence="10">Cell inner membrane</location>
    </subcellularLocation>
    <subcellularLocation>
        <location evidence="2">Cell membrane</location>
        <topology evidence="2">Single-pass membrane protein</topology>
    </subcellularLocation>
</comment>
<dbReference type="GO" id="GO:0071978">
    <property type="term" value="P:bacterial-type flagellum-dependent swarming motility"/>
    <property type="evidence" value="ECO:0007669"/>
    <property type="project" value="TreeGrafter"/>
</dbReference>
<evidence type="ECO:0000256" key="8">
    <source>
        <dbReference type="ARBA" id="ARBA00022989"/>
    </source>
</evidence>
<evidence type="ECO:0000256" key="1">
    <source>
        <dbReference type="ARBA" id="ARBA00002254"/>
    </source>
</evidence>
<comment type="function">
    <text evidence="1 10">Controls the rotational direction of flagella during chemotaxis.</text>
</comment>
<dbReference type="GO" id="GO:0005886">
    <property type="term" value="C:plasma membrane"/>
    <property type="evidence" value="ECO:0007669"/>
    <property type="project" value="UniProtKB-SubCell"/>
</dbReference>
<proteinExistence type="inferred from homology"/>
<dbReference type="Proteomes" id="UP000596074">
    <property type="component" value="Chromosome"/>
</dbReference>
<keyword evidence="6" id="KW-0812">Transmembrane</keyword>
<keyword evidence="11" id="KW-0969">Cilium</keyword>
<dbReference type="GO" id="GO:0009425">
    <property type="term" value="C:bacterial-type flagellum basal body"/>
    <property type="evidence" value="ECO:0007669"/>
    <property type="project" value="InterPro"/>
</dbReference>
<evidence type="ECO:0000256" key="7">
    <source>
        <dbReference type="ARBA" id="ARBA00022779"/>
    </source>
</evidence>
<keyword evidence="7 10" id="KW-0283">Flagellar rotation</keyword>
<keyword evidence="11" id="KW-0966">Cell projection</keyword>
<comment type="similarity">
    <text evidence="3 10">Belongs to the FliL family.</text>
</comment>
<dbReference type="Pfam" id="PF03748">
    <property type="entry name" value="FliL"/>
    <property type="match status" value="1"/>
</dbReference>
<evidence type="ECO:0000256" key="2">
    <source>
        <dbReference type="ARBA" id="ARBA00004162"/>
    </source>
</evidence>
<dbReference type="PANTHER" id="PTHR35091">
    <property type="entry name" value="FLAGELLAR PROTEIN FLIL"/>
    <property type="match status" value="1"/>
</dbReference>
<keyword evidence="12" id="KW-1185">Reference proteome</keyword>
<dbReference type="AlphaFoldDB" id="A0A9E8FMG1"/>
<dbReference type="InterPro" id="IPR005503">
    <property type="entry name" value="FliL"/>
</dbReference>